<feature type="domain" description="FAD/NAD(P)-binding" evidence="5">
    <location>
        <begin position="3"/>
        <end position="280"/>
    </location>
</feature>
<gene>
    <name evidence="6" type="ORF">SAMN04487964_11350</name>
</gene>
<evidence type="ECO:0000313" key="7">
    <source>
        <dbReference type="Proteomes" id="UP001159257"/>
    </source>
</evidence>
<evidence type="ECO:0000259" key="5">
    <source>
        <dbReference type="Pfam" id="PF07992"/>
    </source>
</evidence>
<dbReference type="PRINTS" id="PR00368">
    <property type="entry name" value="FADPNR"/>
</dbReference>
<keyword evidence="7" id="KW-1185">Reference proteome</keyword>
<comment type="caution">
    <text evidence="6">The sequence shown here is derived from an EMBL/GenBank/DDBJ whole genome shotgun (WGS) entry which is preliminary data.</text>
</comment>
<dbReference type="SUPFAM" id="SSF51905">
    <property type="entry name" value="FAD/NAD(P)-binding domain"/>
    <property type="match status" value="2"/>
</dbReference>
<dbReference type="Gene3D" id="3.50.50.100">
    <property type="match status" value="1"/>
</dbReference>
<dbReference type="InterPro" id="IPR036188">
    <property type="entry name" value="FAD/NAD-bd_sf"/>
</dbReference>
<dbReference type="InterPro" id="IPR051169">
    <property type="entry name" value="NADH-Q_oxidoreductase"/>
</dbReference>
<keyword evidence="4" id="KW-0560">Oxidoreductase</keyword>
<comment type="cofactor">
    <cofactor evidence="1">
        <name>FAD</name>
        <dbReference type="ChEBI" id="CHEBI:57692"/>
    </cofactor>
</comment>
<keyword evidence="3" id="KW-0274">FAD</keyword>
<evidence type="ECO:0000256" key="3">
    <source>
        <dbReference type="ARBA" id="ARBA00022827"/>
    </source>
</evidence>
<evidence type="ECO:0000313" key="6">
    <source>
        <dbReference type="EMBL" id="SMR77232.1"/>
    </source>
</evidence>
<dbReference type="Pfam" id="PF07992">
    <property type="entry name" value="Pyr_redox_2"/>
    <property type="match status" value="1"/>
</dbReference>
<accession>A0ABY1S303</accession>
<organism evidence="6 7">
    <name type="scientific">Marinobacterium sediminicola</name>
    <dbReference type="NCBI Taxonomy" id="518898"/>
    <lineage>
        <taxon>Bacteria</taxon>
        <taxon>Pseudomonadati</taxon>
        <taxon>Pseudomonadota</taxon>
        <taxon>Gammaproteobacteria</taxon>
        <taxon>Oceanospirillales</taxon>
        <taxon>Oceanospirillaceae</taxon>
        <taxon>Marinobacterium</taxon>
    </lineage>
</organism>
<protein>
    <submittedName>
        <fullName evidence="6">Pyridine nucleotide-disulfide oxidoreductase family protein</fullName>
    </submittedName>
</protein>
<dbReference type="InterPro" id="IPR023753">
    <property type="entry name" value="FAD/NAD-binding_dom"/>
</dbReference>
<dbReference type="PRINTS" id="PR00411">
    <property type="entry name" value="PNDRDTASEI"/>
</dbReference>
<dbReference type="PANTHER" id="PTHR42913">
    <property type="entry name" value="APOPTOSIS-INDUCING FACTOR 1"/>
    <property type="match status" value="1"/>
</dbReference>
<evidence type="ECO:0000256" key="2">
    <source>
        <dbReference type="ARBA" id="ARBA00022630"/>
    </source>
</evidence>
<reference evidence="6 7" key="1">
    <citation type="submission" date="2017-05" db="EMBL/GenBank/DDBJ databases">
        <authorList>
            <person name="Varghese N."/>
            <person name="Submissions S."/>
        </authorList>
    </citation>
    <scope>NUCLEOTIDE SEQUENCE [LARGE SCALE GENOMIC DNA]</scope>
    <source>
        <strain evidence="6 7">CGMCC 1.7287</strain>
    </source>
</reference>
<dbReference type="EMBL" id="FXWV01000013">
    <property type="protein sequence ID" value="SMR77232.1"/>
    <property type="molecule type" value="Genomic_DNA"/>
</dbReference>
<dbReference type="RefSeq" id="WP_239042261.1">
    <property type="nucleotide sequence ID" value="NZ_BAAAEY010000012.1"/>
</dbReference>
<dbReference type="Proteomes" id="UP001159257">
    <property type="component" value="Unassembled WGS sequence"/>
</dbReference>
<evidence type="ECO:0000256" key="4">
    <source>
        <dbReference type="ARBA" id="ARBA00023002"/>
    </source>
</evidence>
<dbReference type="PANTHER" id="PTHR42913:SF9">
    <property type="entry name" value="SLR1591 PROTEIN"/>
    <property type="match status" value="1"/>
</dbReference>
<dbReference type="NCBIfam" id="TIGR03169">
    <property type="entry name" value="Nterm_to_SelD"/>
    <property type="match status" value="1"/>
</dbReference>
<proteinExistence type="predicted"/>
<keyword evidence="2" id="KW-0285">Flavoprotein</keyword>
<name>A0ABY1S303_9GAMM</name>
<dbReference type="InterPro" id="IPR017584">
    <property type="entry name" value="Pyridine_nucleo_diS_OxRdtase_N"/>
</dbReference>
<sequence>MKRLVLLGAGHAHLIALRQFARHPLPGTEVTLITPDRWQYYSGMIPGCIAGHYGIEQCRIDVAALIAAAGGQLVLDSAFSLSPQQRQVELASGGSVGYDLLSIDIGSQVDTQLFSDYSGQRLSIRPIDRFLQDWNQLYASAVKGRSPRLAVVGGGAAGVELALATARTFDRSPLSLITGDGGLLDGFSGRVRRLAELELARQGVALVSGRATAVNGSLQLADGRRLKTDAVIIASGARPADFVKRSGLVLNPQGFIAVDEYHRSLSHPHVFAVGDTCGRVDGALNRSGVHAVRAGPVLAANLRASLAGHAMTPFHPRRHSLYLLSCANQTAIGSYGPLAFSGAWVWTLKDWIDRRFIAGFDRG</sequence>
<evidence type="ECO:0000256" key="1">
    <source>
        <dbReference type="ARBA" id="ARBA00001974"/>
    </source>
</evidence>